<dbReference type="GO" id="GO:0046872">
    <property type="term" value="F:metal ion binding"/>
    <property type="evidence" value="ECO:0007669"/>
    <property type="project" value="UniProtKB-KW"/>
</dbReference>
<evidence type="ECO:0000256" key="1">
    <source>
        <dbReference type="ARBA" id="ARBA00010996"/>
    </source>
</evidence>
<dbReference type="InterPro" id="IPR013766">
    <property type="entry name" value="Thioredoxin_domain"/>
</dbReference>
<dbReference type="EMBL" id="LGTQ01000016">
    <property type="protein sequence ID" value="KPM46627.1"/>
    <property type="molecule type" value="Genomic_DNA"/>
</dbReference>
<evidence type="ECO:0000313" key="6">
    <source>
        <dbReference type="EMBL" id="KPM46627.1"/>
    </source>
</evidence>
<proteinExistence type="inferred from homology"/>
<gene>
    <name evidence="6" type="ORF">AFM12_19010</name>
</gene>
<dbReference type="Proteomes" id="UP000050454">
    <property type="component" value="Unassembled WGS sequence"/>
</dbReference>
<protein>
    <submittedName>
        <fullName evidence="6">Electron transporter SenC</fullName>
    </submittedName>
</protein>
<evidence type="ECO:0000256" key="4">
    <source>
        <dbReference type="PIRSR" id="PIRSR603782-2"/>
    </source>
</evidence>
<dbReference type="STRING" id="1605367.AFM12_19010"/>
<comment type="similarity">
    <text evidence="1">Belongs to the SCO1/2 family.</text>
</comment>
<organism evidence="6 7">
    <name type="scientific">Jiulongibacter sediminis</name>
    <dbReference type="NCBI Taxonomy" id="1605367"/>
    <lineage>
        <taxon>Bacteria</taxon>
        <taxon>Pseudomonadati</taxon>
        <taxon>Bacteroidota</taxon>
        <taxon>Cytophagia</taxon>
        <taxon>Cytophagales</taxon>
        <taxon>Leadbetterellaceae</taxon>
        <taxon>Jiulongibacter</taxon>
    </lineage>
</organism>
<dbReference type="CDD" id="cd02968">
    <property type="entry name" value="SCO"/>
    <property type="match status" value="1"/>
</dbReference>
<keyword evidence="4" id="KW-1015">Disulfide bond</keyword>
<feature type="disulfide bond" description="Redox-active" evidence="4">
    <location>
        <begin position="91"/>
        <end position="95"/>
    </location>
</feature>
<dbReference type="AlphaFoldDB" id="A0A0P7BR19"/>
<feature type="domain" description="Thioredoxin" evidence="5">
    <location>
        <begin position="54"/>
        <end position="224"/>
    </location>
</feature>
<evidence type="ECO:0000256" key="3">
    <source>
        <dbReference type="PIRSR" id="PIRSR603782-1"/>
    </source>
</evidence>
<dbReference type="RefSeq" id="WP_055151922.1">
    <property type="nucleotide sequence ID" value="NZ_JXSZ01000016.1"/>
</dbReference>
<comment type="caution">
    <text evidence="6">The sequence shown here is derived from an EMBL/GenBank/DDBJ whole genome shotgun (WGS) entry which is preliminary data.</text>
</comment>
<keyword evidence="7" id="KW-1185">Reference proteome</keyword>
<dbReference type="Gene3D" id="3.40.30.10">
    <property type="entry name" value="Glutaredoxin"/>
    <property type="match status" value="1"/>
</dbReference>
<name>A0A0P7BR19_9BACT</name>
<dbReference type="InterPro" id="IPR003782">
    <property type="entry name" value="SCO1/SenC"/>
</dbReference>
<feature type="binding site" evidence="3">
    <location>
        <position position="187"/>
    </location>
    <ligand>
        <name>Cu cation</name>
        <dbReference type="ChEBI" id="CHEBI:23378"/>
    </ligand>
</feature>
<dbReference type="Pfam" id="PF02630">
    <property type="entry name" value="SCO1-SenC"/>
    <property type="match status" value="1"/>
</dbReference>
<keyword evidence="2 3" id="KW-0186">Copper</keyword>
<feature type="binding site" evidence="3">
    <location>
        <position position="91"/>
    </location>
    <ligand>
        <name>Cu cation</name>
        <dbReference type="ChEBI" id="CHEBI:23378"/>
    </ligand>
</feature>
<dbReference type="PATRIC" id="fig|1605367.3.peg.1244"/>
<accession>A0A0P7BR19</accession>
<sequence length="229" mass="26024">MSKRLLKAGILIAVLVLPAFVFIFLNVFGENRFDLPYYFPELNESGRPQVVSGDTVYHKVPDFTLINQNNQEIALKDLSDIKIANFFFTRCGTICPVMNSNIARVQNQFDHTGQVSFISISIDPEHDSVMVLKDYAATFDALESNWNFLTGKKDYIYGLAIKGFKLPVSDASVYDPEITNIDDAFIHSEKALLLDKDNYIRGIYDSTSKPDMERLNVEIKVLLDSYEKQ</sequence>
<reference evidence="6 7" key="1">
    <citation type="submission" date="2015-07" db="EMBL/GenBank/DDBJ databases">
        <title>The draft genome sequence of Leadbetterella sp. JN14-9.</title>
        <authorList>
            <person name="Liu Y."/>
            <person name="Du J."/>
            <person name="Shao Z."/>
        </authorList>
    </citation>
    <scope>NUCLEOTIDE SEQUENCE [LARGE SCALE GENOMIC DNA]</scope>
    <source>
        <strain evidence="6 7">JN14-9</strain>
    </source>
</reference>
<dbReference type="PANTHER" id="PTHR12151">
    <property type="entry name" value="ELECTRON TRANSPORT PROTIN SCO1/SENC FAMILY MEMBER"/>
    <property type="match status" value="1"/>
</dbReference>
<evidence type="ECO:0000313" key="7">
    <source>
        <dbReference type="Proteomes" id="UP000050454"/>
    </source>
</evidence>
<dbReference type="OrthoDB" id="9811998at2"/>
<evidence type="ECO:0000259" key="5">
    <source>
        <dbReference type="PROSITE" id="PS51352"/>
    </source>
</evidence>
<keyword evidence="3" id="KW-0479">Metal-binding</keyword>
<dbReference type="PROSITE" id="PS51352">
    <property type="entry name" value="THIOREDOXIN_2"/>
    <property type="match status" value="1"/>
</dbReference>
<dbReference type="PANTHER" id="PTHR12151:SF25">
    <property type="entry name" value="LINALOOL DEHYDRATASE_ISOMERASE DOMAIN-CONTAINING PROTEIN"/>
    <property type="match status" value="1"/>
</dbReference>
<feature type="binding site" evidence="3">
    <location>
        <position position="95"/>
    </location>
    <ligand>
        <name>Cu cation</name>
        <dbReference type="ChEBI" id="CHEBI:23378"/>
    </ligand>
</feature>
<dbReference type="InterPro" id="IPR036249">
    <property type="entry name" value="Thioredoxin-like_sf"/>
</dbReference>
<dbReference type="SUPFAM" id="SSF52833">
    <property type="entry name" value="Thioredoxin-like"/>
    <property type="match status" value="1"/>
</dbReference>
<evidence type="ECO:0000256" key="2">
    <source>
        <dbReference type="ARBA" id="ARBA00023008"/>
    </source>
</evidence>